<dbReference type="GO" id="GO:0035591">
    <property type="term" value="F:signaling adaptor activity"/>
    <property type="evidence" value="ECO:0007669"/>
    <property type="project" value="TreeGrafter"/>
</dbReference>
<feature type="region of interest" description="Disordered" evidence="3">
    <location>
        <begin position="525"/>
        <end position="572"/>
    </location>
</feature>
<dbReference type="Pfam" id="PF12799">
    <property type="entry name" value="LRR_4"/>
    <property type="match status" value="1"/>
</dbReference>
<evidence type="ECO:0000256" key="2">
    <source>
        <dbReference type="ARBA" id="ARBA00022737"/>
    </source>
</evidence>
<feature type="region of interest" description="Disordered" evidence="3">
    <location>
        <begin position="456"/>
        <end position="507"/>
    </location>
</feature>
<reference evidence="4" key="2">
    <citation type="journal article" date="2023" name="IMA Fungus">
        <title>Comparative genomic study of the Penicillium genus elucidates a diverse pangenome and 15 lateral gene transfer events.</title>
        <authorList>
            <person name="Petersen C."/>
            <person name="Sorensen T."/>
            <person name="Nielsen M.R."/>
            <person name="Sondergaard T.E."/>
            <person name="Sorensen J.L."/>
            <person name="Fitzpatrick D.A."/>
            <person name="Frisvad J.C."/>
            <person name="Nielsen K.L."/>
        </authorList>
    </citation>
    <scope>NUCLEOTIDE SEQUENCE</scope>
    <source>
        <strain evidence="4">IBT 30728</strain>
    </source>
</reference>
<keyword evidence="2" id="KW-0677">Repeat</keyword>
<organism evidence="4 5">
    <name type="scientific">Penicillium diatomitis</name>
    <dbReference type="NCBI Taxonomy" id="2819901"/>
    <lineage>
        <taxon>Eukaryota</taxon>
        <taxon>Fungi</taxon>
        <taxon>Dikarya</taxon>
        <taxon>Ascomycota</taxon>
        <taxon>Pezizomycotina</taxon>
        <taxon>Eurotiomycetes</taxon>
        <taxon>Eurotiomycetidae</taxon>
        <taxon>Eurotiales</taxon>
        <taxon>Aspergillaceae</taxon>
        <taxon>Penicillium</taxon>
    </lineage>
</organism>
<dbReference type="InterPro" id="IPR052574">
    <property type="entry name" value="CDIRP"/>
</dbReference>
<feature type="compositionally biased region" description="Acidic residues" evidence="3">
    <location>
        <begin position="854"/>
        <end position="868"/>
    </location>
</feature>
<dbReference type="GO" id="GO:0061499">
    <property type="term" value="C:outer plaque of mitotic spindle pole body"/>
    <property type="evidence" value="ECO:0007669"/>
    <property type="project" value="TreeGrafter"/>
</dbReference>
<dbReference type="GO" id="GO:0031028">
    <property type="term" value="P:septation initiation signaling"/>
    <property type="evidence" value="ECO:0007669"/>
    <property type="project" value="TreeGrafter"/>
</dbReference>
<evidence type="ECO:0000256" key="3">
    <source>
        <dbReference type="SAM" id="MobiDB-lite"/>
    </source>
</evidence>
<dbReference type="PANTHER" id="PTHR47566">
    <property type="match status" value="1"/>
</dbReference>
<dbReference type="InterPro" id="IPR001611">
    <property type="entry name" value="Leu-rich_rpt"/>
</dbReference>
<keyword evidence="1" id="KW-0433">Leucine-rich repeat</keyword>
<dbReference type="RefSeq" id="XP_056790625.1">
    <property type="nucleotide sequence ID" value="XM_056933084.1"/>
</dbReference>
<dbReference type="EMBL" id="JAPWDQ010000004">
    <property type="protein sequence ID" value="KAJ5488592.1"/>
    <property type="molecule type" value="Genomic_DNA"/>
</dbReference>
<feature type="region of interest" description="Disordered" evidence="3">
    <location>
        <begin position="921"/>
        <end position="951"/>
    </location>
</feature>
<dbReference type="Proteomes" id="UP001148312">
    <property type="component" value="Unassembled WGS sequence"/>
</dbReference>
<feature type="compositionally biased region" description="Polar residues" evidence="3">
    <location>
        <begin position="456"/>
        <end position="486"/>
    </location>
</feature>
<name>A0A9X0BXW4_9EURO</name>
<reference evidence="4" key="1">
    <citation type="submission" date="2022-12" db="EMBL/GenBank/DDBJ databases">
        <authorList>
            <person name="Petersen C."/>
        </authorList>
    </citation>
    <scope>NUCLEOTIDE SEQUENCE</scope>
    <source>
        <strain evidence="4">IBT 30728</strain>
    </source>
</reference>
<dbReference type="PANTHER" id="PTHR47566:SF1">
    <property type="entry name" value="PROTEIN NUD1"/>
    <property type="match status" value="1"/>
</dbReference>
<dbReference type="Gene3D" id="3.80.10.10">
    <property type="entry name" value="Ribonuclease Inhibitor"/>
    <property type="match status" value="2"/>
</dbReference>
<dbReference type="InterPro" id="IPR032675">
    <property type="entry name" value="LRR_dom_sf"/>
</dbReference>
<feature type="region of interest" description="Disordered" evidence="3">
    <location>
        <begin position="674"/>
        <end position="724"/>
    </location>
</feature>
<proteinExistence type="predicted"/>
<dbReference type="GO" id="GO:1902412">
    <property type="term" value="P:regulation of mitotic cytokinesis"/>
    <property type="evidence" value="ECO:0007669"/>
    <property type="project" value="TreeGrafter"/>
</dbReference>
<feature type="compositionally biased region" description="Basic and acidic residues" evidence="3">
    <location>
        <begin position="387"/>
        <end position="401"/>
    </location>
</feature>
<dbReference type="SUPFAM" id="SSF52058">
    <property type="entry name" value="L domain-like"/>
    <property type="match status" value="1"/>
</dbReference>
<feature type="compositionally biased region" description="Low complexity" evidence="3">
    <location>
        <begin position="117"/>
        <end position="138"/>
    </location>
</feature>
<dbReference type="GeneID" id="81623333"/>
<dbReference type="InterPro" id="IPR025875">
    <property type="entry name" value="Leu-rich_rpt_4"/>
</dbReference>
<dbReference type="SUPFAM" id="SSF52047">
    <property type="entry name" value="RNI-like"/>
    <property type="match status" value="1"/>
</dbReference>
<gene>
    <name evidence="4" type="ORF">N7539_003482</name>
</gene>
<feature type="region of interest" description="Disordered" evidence="3">
    <location>
        <begin position="366"/>
        <end position="415"/>
    </location>
</feature>
<feature type="compositionally biased region" description="Basic and acidic residues" evidence="3">
    <location>
        <begin position="542"/>
        <end position="561"/>
    </location>
</feature>
<feature type="region of interest" description="Disordered" evidence="3">
    <location>
        <begin position="1"/>
        <end position="199"/>
    </location>
</feature>
<dbReference type="SMART" id="SM00365">
    <property type="entry name" value="LRR_SD22"/>
    <property type="match status" value="6"/>
</dbReference>
<dbReference type="SMART" id="SM00369">
    <property type="entry name" value="LRR_TYP"/>
    <property type="match status" value="6"/>
</dbReference>
<feature type="region of interest" description="Disordered" evidence="3">
    <location>
        <begin position="215"/>
        <end position="317"/>
    </location>
</feature>
<feature type="compositionally biased region" description="Polar residues" evidence="3">
    <location>
        <begin position="144"/>
        <end position="179"/>
    </location>
</feature>
<sequence>MGDEPWLDSLSDDWPSAPATPTPEGPVVSLLASSPRRPLDSPSRIPVAARRSVAQQPSPVDHSKKVTRPCHFIRREPPKPKFPRTPTIRPPPKPVSTTPTRSRIDTPKASPKPSPRPSQKNSPKTTPKTTPKGSPRPSLGTFGRQPSNMDTRSPLRSVSNVSSYSATQSSHHGTDTVQIKPTKGQKDGGDTPEWRKRLVRGELAAADQRDLFAPMGLESVFKPPSPGSGSGPPDSMPFTKPDEQLWEFTEVTSLRGSAPVGDEKNKSETETANEDESLAGTQSQSGTVCHRLEENSPIGSPSDAQFILEEASQTDGMGVRTASGLEDLRNEGITPITFTRPETLSGGAASEVIKSALKQVTNKLESLSLDSAERPDSPASDSFLLHNNREPQLDHESRDDSLLDATSHSLPQDLSMGTVDFNRRVASRAFHQRFSPSPFPSHRKAPNGLANTKIRTSTIFGRSPTNVSPVLPRPSSSHVRPSTSGSGDADSKDGTMPSSGSPLKLFGEYDTFTNNRLMRRMSQFEGAFGDGSDGDEPPSPSEEARRKGESRSFLNSRHEPLPEIPSRLNERLASRNANRPRINRFGDGELDKFDFSDASPYENKLVYDEIQGFGSRPVSRKRSSDRQQYLRWSSQRHDSLRYARSASSGFTRKPSAWTRQSYFGHQRTRVMSRKIEKENIGVSETKRVPRAAPADPRPKRRRTILRDDSAGPEASFAQDDSPSRLGESLSLLQRSLIQHGVQPDNGDFLAPPGLSQSMQRPRTPTPSQIRSSHQSRIAPSGAYSEVNFDERDYSDSFSLEGEIPLVKITGTSDSSRKGSITTQDYLNEATKIMDLIRSKGRPTVGLTSVQESNPESEEEEEANSLYDDESTREAFSRPPSREGIDLRKQREPKELNPQILSYLKMYQEREEIDFGATGSTVALSTQGRPRADPQGTRGSGLEPRKRKPSGSIYDMAEDIAHDLMTINTQMSGFSVRSVPTGSSQNSTAKGMLSSDLVSHLIPEQVNGFVYDRSKHQWVKDDPHASERKTITHEDLEDPFKDIPDLSVDEIQEMMRIQNLGSRRRSQESEDPPMSASQPAEATRPPTGLDEQEAVTDESVHASSVPSRSTPLTNNPPNTGSRITSWGTHNAIETKHGSYLTTGNDAPTFAPEQEPKKSRVATITFSSPVVSHVAYQDDSHGSDTSSRNTESGAESSVSKEEKAGAAYSVKSREPSSQSQPFIRRPISRIDERNEDTTNDLSLVRMNNALKSPTDAHVNSTEQSLVPLTSPGQENSYSFHLSPLADFSVNQPDRPLNSEISYVAQRDNPTSLRQVHGTFALATEDLIKHITDAEPYEPYWEHVRRLVLRQKGLTSLQKLSQFCPRLEDLDVTENSIGQLSGVPPSLRTLKISKNCLSNLTAWSHLTNLQYLDISGNDIETLNGFSSLIHLRELKANDNKIRNIDGVLELNGLLSLKLSNNLLKSVDFEGTELTRLRDLDLSHNRLESVHNIEWLPALTNLDLSANRLLSLDAATALISLRALKLSENRLERFDMQSFFSVHLLYLDQNNLSSVAGLEHCHNLQVLSVREQSPAPSQDDSILNLDLGLIKDVRKVFLSSNKLSEMCLRPSTPLLRLQLLDIAACAVKALPAEFSATFPNLKVLNLNFNSLADLEPLVGMKCLSRLTVAGNRLNRMRRVCQILSRLGRTSKSTPCSLRKLDIRGNPLTVGFYPPTVTGNGSKADRKKNKDPASVAVSATAGHRELTDALADLDGEGPVDNIVTWDDSSQSGEDMDVNDPFTLPAADPQADEKYLLRLDRATRMRRKVLELLLYAGTNGSLCSLDGLDMKGLLVENADMSQAWSKLEELGVLRRKAITGGKGSKS</sequence>
<feature type="compositionally biased region" description="Basic and acidic residues" evidence="3">
    <location>
        <begin position="869"/>
        <end position="892"/>
    </location>
</feature>
<keyword evidence="5" id="KW-1185">Reference proteome</keyword>
<feature type="region of interest" description="Disordered" evidence="3">
    <location>
        <begin position="1059"/>
        <end position="1161"/>
    </location>
</feature>
<feature type="compositionally biased region" description="Low complexity" evidence="3">
    <location>
        <begin position="29"/>
        <end position="44"/>
    </location>
</feature>
<accession>A0A9X0BXW4</accession>
<feature type="compositionally biased region" description="Polar residues" evidence="3">
    <location>
        <begin position="1100"/>
        <end position="1127"/>
    </location>
</feature>
<feature type="region of interest" description="Disordered" evidence="3">
    <location>
        <begin position="1173"/>
        <end position="1236"/>
    </location>
</feature>
<evidence type="ECO:0000256" key="1">
    <source>
        <dbReference type="ARBA" id="ARBA00022614"/>
    </source>
</evidence>
<feature type="compositionally biased region" description="Polar residues" evidence="3">
    <location>
        <begin position="1181"/>
        <end position="1195"/>
    </location>
</feature>
<comment type="caution">
    <text evidence="4">The sequence shown here is derived from an EMBL/GenBank/DDBJ whole genome shotgun (WGS) entry which is preliminary data.</text>
</comment>
<feature type="compositionally biased region" description="Basic and acidic residues" evidence="3">
    <location>
        <begin position="184"/>
        <end position="199"/>
    </location>
</feature>
<feature type="compositionally biased region" description="Polar residues" evidence="3">
    <location>
        <begin position="754"/>
        <end position="777"/>
    </location>
</feature>
<feature type="region of interest" description="Disordered" evidence="3">
    <location>
        <begin position="1018"/>
        <end position="1042"/>
    </location>
</feature>
<dbReference type="InterPro" id="IPR003591">
    <property type="entry name" value="Leu-rich_rpt_typical-subtyp"/>
</dbReference>
<feature type="region of interest" description="Disordered" evidence="3">
    <location>
        <begin position="742"/>
        <end position="778"/>
    </location>
</feature>
<evidence type="ECO:0000313" key="4">
    <source>
        <dbReference type="EMBL" id="KAJ5488592.1"/>
    </source>
</evidence>
<protein>
    <submittedName>
        <fullName evidence="4">Uncharacterized protein</fullName>
    </submittedName>
</protein>
<evidence type="ECO:0000313" key="5">
    <source>
        <dbReference type="Proteomes" id="UP001148312"/>
    </source>
</evidence>
<feature type="compositionally biased region" description="Basic and acidic residues" evidence="3">
    <location>
        <begin position="674"/>
        <end position="687"/>
    </location>
</feature>
<feature type="region of interest" description="Disordered" evidence="3">
    <location>
        <begin position="842"/>
        <end position="892"/>
    </location>
</feature>
<dbReference type="PROSITE" id="PS51450">
    <property type="entry name" value="LRR"/>
    <property type="match status" value="5"/>
</dbReference>